<feature type="compositionally biased region" description="Low complexity" evidence="1">
    <location>
        <begin position="11"/>
        <end position="24"/>
    </location>
</feature>
<reference evidence="3" key="1">
    <citation type="journal article" date="2019" name="Int. J. Syst. Evol. Microbiol.">
        <title>The Global Catalogue of Microorganisms (GCM) 10K type strain sequencing project: providing services to taxonomists for standard genome sequencing and annotation.</title>
        <authorList>
            <consortium name="The Broad Institute Genomics Platform"/>
            <consortium name="The Broad Institute Genome Sequencing Center for Infectious Disease"/>
            <person name="Wu L."/>
            <person name="Ma J."/>
        </authorList>
    </citation>
    <scope>NUCLEOTIDE SEQUENCE [LARGE SCALE GENOMIC DNA]</scope>
    <source>
        <strain evidence="3">JCM 16908</strain>
    </source>
</reference>
<dbReference type="EMBL" id="BAAAZR010000031">
    <property type="protein sequence ID" value="GAA3832737.1"/>
    <property type="molecule type" value="Genomic_DNA"/>
</dbReference>
<evidence type="ECO:0000256" key="1">
    <source>
        <dbReference type="SAM" id="MobiDB-lite"/>
    </source>
</evidence>
<name>A0ABP7J382_9ACTN</name>
<protein>
    <submittedName>
        <fullName evidence="2">Uncharacterized protein</fullName>
    </submittedName>
</protein>
<evidence type="ECO:0000313" key="3">
    <source>
        <dbReference type="Proteomes" id="UP001500888"/>
    </source>
</evidence>
<gene>
    <name evidence="2" type="ORF">GCM10022226_62530</name>
</gene>
<comment type="caution">
    <text evidence="2">The sequence shown here is derived from an EMBL/GenBank/DDBJ whole genome shotgun (WGS) entry which is preliminary data.</text>
</comment>
<proteinExistence type="predicted"/>
<dbReference type="Proteomes" id="UP001500888">
    <property type="component" value="Unassembled WGS sequence"/>
</dbReference>
<keyword evidence="3" id="KW-1185">Reference proteome</keyword>
<evidence type="ECO:0000313" key="2">
    <source>
        <dbReference type="EMBL" id="GAA3832737.1"/>
    </source>
</evidence>
<sequence length="52" mass="5482">MRAQGQVPPRLSGGTTSTSSALTLEHIDDPSPPSFEPNVNDLGALDPFFPSE</sequence>
<feature type="region of interest" description="Disordered" evidence="1">
    <location>
        <begin position="1"/>
        <end position="52"/>
    </location>
</feature>
<organism evidence="2 3">
    <name type="scientific">Sphaerisporangium flaviroseum</name>
    <dbReference type="NCBI Taxonomy" id="509199"/>
    <lineage>
        <taxon>Bacteria</taxon>
        <taxon>Bacillati</taxon>
        <taxon>Actinomycetota</taxon>
        <taxon>Actinomycetes</taxon>
        <taxon>Streptosporangiales</taxon>
        <taxon>Streptosporangiaceae</taxon>
        <taxon>Sphaerisporangium</taxon>
    </lineage>
</organism>
<accession>A0ABP7J382</accession>